<keyword evidence="2" id="KW-0472">Membrane</keyword>
<feature type="transmembrane region" description="Helical" evidence="2">
    <location>
        <begin position="377"/>
        <end position="401"/>
    </location>
</feature>
<keyword evidence="2" id="KW-0812">Transmembrane</keyword>
<name>A0A212SFA8_RHOAC</name>
<feature type="region of interest" description="Disordered" evidence="1">
    <location>
        <begin position="554"/>
        <end position="595"/>
    </location>
</feature>
<sequence length="595" mass="61709">MMQDELCMAYLNAAAGSTIIPAPTGTVIGSSSGGVVTYAYQLSAGLATNSPTCGSITLNSPITGSGSSYTNVANQMAQKQKDILDSTLAALRPSIQIIAQNYWTTKNQSALSGLQALYTSTLQNYTTELTTAAQTITQDLRAAQQVQDARSGNLGLIQGQTQLSALGWTSAGAYYLEFARLNGLTLSLASATPVINTPSLQGLSAALTNDVAPLFGSSTALLAKLKIYVGTQDPLSQPSGYASVQTGQSTSDPNSTIEQVLRAVSITPELLNSLVNSLSPTSSQWNDPFGGLIGLGNKMTLAALAILGAAAALTTTVRQASAVAGGVASGGITGGLAAAGASSVINFLSTPIFAGASVFLAQGQMIAYVLPMIPWVIWMAGVAGYLILVCEAFVAVPLWMLAHMTLEGDGLHGRGGPGYELMFNVLFRPTLMLLGLFLGYFVFASMAWLISASFGIAAGFVLANGWLVTNVLGFMTLMSVFILTNVTAAIMAFRMVAMIPHHLPRLIGFGGGNRVDMNEFAQLAAYEGTRDTVRAVSNRARGALAGSTKASSDIANLPRSKSTRAITGSTSTSNGLDSTLQATTGMRGQKPTTDL</sequence>
<evidence type="ECO:0000256" key="2">
    <source>
        <dbReference type="SAM" id="Phobius"/>
    </source>
</evidence>
<evidence type="ECO:0000313" key="3">
    <source>
        <dbReference type="EMBL" id="SNB84396.1"/>
    </source>
</evidence>
<feature type="transmembrane region" description="Helical" evidence="2">
    <location>
        <begin position="320"/>
        <end position="345"/>
    </location>
</feature>
<accession>A0A212SFA8</accession>
<organism evidence="3 4">
    <name type="scientific">Rhodoblastus acidophilus</name>
    <name type="common">Rhodopseudomonas acidophila</name>
    <dbReference type="NCBI Taxonomy" id="1074"/>
    <lineage>
        <taxon>Bacteria</taxon>
        <taxon>Pseudomonadati</taxon>
        <taxon>Pseudomonadota</taxon>
        <taxon>Alphaproteobacteria</taxon>
        <taxon>Hyphomicrobiales</taxon>
        <taxon>Rhodoblastaceae</taxon>
        <taxon>Rhodoblastus</taxon>
    </lineage>
</organism>
<evidence type="ECO:0000313" key="4">
    <source>
        <dbReference type="Proteomes" id="UP000198418"/>
    </source>
</evidence>
<keyword evidence="4" id="KW-1185">Reference proteome</keyword>
<feature type="transmembrane region" description="Helical" evidence="2">
    <location>
        <begin position="474"/>
        <end position="497"/>
    </location>
</feature>
<protein>
    <submittedName>
        <fullName evidence="3">Conjugal transfer/type IV secretion protein DotA/TraY</fullName>
    </submittedName>
</protein>
<keyword evidence="2" id="KW-1133">Transmembrane helix</keyword>
<dbReference type="EMBL" id="FYDG01000035">
    <property type="protein sequence ID" value="SNB84396.1"/>
    <property type="molecule type" value="Genomic_DNA"/>
</dbReference>
<reference evidence="4" key="1">
    <citation type="submission" date="2017-06" db="EMBL/GenBank/DDBJ databases">
        <authorList>
            <person name="Varghese N."/>
            <person name="Submissions S."/>
        </authorList>
    </citation>
    <scope>NUCLEOTIDE SEQUENCE [LARGE SCALE GENOMIC DNA]</scope>
    <source>
        <strain evidence="4">DSM 137</strain>
    </source>
</reference>
<dbReference type="AlphaFoldDB" id="A0A212SFA8"/>
<dbReference type="InterPro" id="IPR027628">
    <property type="entry name" value="DotA_TraY"/>
</dbReference>
<dbReference type="Proteomes" id="UP000198418">
    <property type="component" value="Unassembled WGS sequence"/>
</dbReference>
<gene>
    <name evidence="3" type="ORF">SAMN06265338_13519</name>
</gene>
<evidence type="ECO:0000256" key="1">
    <source>
        <dbReference type="SAM" id="MobiDB-lite"/>
    </source>
</evidence>
<feature type="transmembrane region" description="Helical" evidence="2">
    <location>
        <begin position="421"/>
        <end position="441"/>
    </location>
</feature>
<proteinExistence type="predicted"/>
<feature type="transmembrane region" description="Helical" evidence="2">
    <location>
        <begin position="289"/>
        <end position="313"/>
    </location>
</feature>
<feature type="transmembrane region" description="Helical" evidence="2">
    <location>
        <begin position="448"/>
        <end position="468"/>
    </location>
</feature>
<dbReference type="NCBIfam" id="TIGR04346">
    <property type="entry name" value="DotA_TraY"/>
    <property type="match status" value="1"/>
</dbReference>
<feature type="transmembrane region" description="Helical" evidence="2">
    <location>
        <begin position="351"/>
        <end position="370"/>
    </location>
</feature>